<gene>
    <name evidence="2" type="ORF">HIO71_04205</name>
</gene>
<accession>A0A848N3S0</accession>
<keyword evidence="1" id="KW-0472">Membrane</keyword>
<keyword evidence="1" id="KW-1133">Transmembrane helix</keyword>
<dbReference type="EMBL" id="JABCJF010000001">
    <property type="protein sequence ID" value="NMR33408.1"/>
    <property type="molecule type" value="Genomic_DNA"/>
</dbReference>
<feature type="transmembrane region" description="Helical" evidence="1">
    <location>
        <begin position="7"/>
        <end position="25"/>
    </location>
</feature>
<dbReference type="RefSeq" id="WP_160315988.1">
    <property type="nucleotide sequence ID" value="NZ_JABCJF010000001.1"/>
</dbReference>
<comment type="caution">
    <text evidence="2">The sequence shown here is derived from an EMBL/GenBank/DDBJ whole genome shotgun (WGS) entry which is preliminary data.</text>
</comment>
<evidence type="ECO:0000256" key="1">
    <source>
        <dbReference type="SAM" id="Phobius"/>
    </source>
</evidence>
<protein>
    <submittedName>
        <fullName evidence="2">Uncharacterized protein</fullName>
    </submittedName>
</protein>
<keyword evidence="1" id="KW-0812">Transmembrane</keyword>
<dbReference type="AlphaFoldDB" id="A0A848N3S0"/>
<sequence length="56" mass="6160">MVKIKKKYLAIIIGISLLAVITGIIFNANTIIMSALIGIFIGGLVQFFIHNKEQNN</sequence>
<evidence type="ECO:0000313" key="3">
    <source>
        <dbReference type="Proteomes" id="UP000548067"/>
    </source>
</evidence>
<organism evidence="2 3">
    <name type="scientific">Chryseobacterium aquaticum</name>
    <dbReference type="NCBI Taxonomy" id="452084"/>
    <lineage>
        <taxon>Bacteria</taxon>
        <taxon>Pseudomonadati</taxon>
        <taxon>Bacteroidota</taxon>
        <taxon>Flavobacteriia</taxon>
        <taxon>Flavobacteriales</taxon>
        <taxon>Weeksellaceae</taxon>
        <taxon>Chryseobacterium group</taxon>
        <taxon>Chryseobacterium</taxon>
    </lineage>
</organism>
<proteinExistence type="predicted"/>
<feature type="transmembrane region" description="Helical" evidence="1">
    <location>
        <begin position="31"/>
        <end position="49"/>
    </location>
</feature>
<reference evidence="2 3" key="1">
    <citation type="submission" date="2020-04" db="EMBL/GenBank/DDBJ databases">
        <title>Genome analysis and antimicrobial resistance characteristics of Chryseobacterium aquaticum isolated from farmed salmonids.</title>
        <authorList>
            <person name="Saticioglu I.B."/>
            <person name="Duman M."/>
            <person name="Altun S."/>
        </authorList>
    </citation>
    <scope>NUCLEOTIDE SEQUENCE [LARGE SCALE GENOMIC DNA]</scope>
    <source>
        <strain evidence="2 3">C-174</strain>
    </source>
</reference>
<evidence type="ECO:0000313" key="2">
    <source>
        <dbReference type="EMBL" id="NMR33408.1"/>
    </source>
</evidence>
<dbReference type="Proteomes" id="UP000548067">
    <property type="component" value="Unassembled WGS sequence"/>
</dbReference>
<name>A0A848N3S0_9FLAO</name>